<name>A0ABD1F385_HYPHA</name>
<protein>
    <recommendedName>
        <fullName evidence="17">Cytochrome P450</fullName>
    </recommendedName>
</protein>
<keyword evidence="12" id="KW-0472">Membrane</keyword>
<evidence type="ECO:0000256" key="3">
    <source>
        <dbReference type="ARBA" id="ARBA00004406"/>
    </source>
</evidence>
<dbReference type="GO" id="GO:0046872">
    <property type="term" value="F:metal ion binding"/>
    <property type="evidence" value="ECO:0007669"/>
    <property type="project" value="UniProtKB-KW"/>
</dbReference>
<dbReference type="PROSITE" id="PS00086">
    <property type="entry name" value="CYTOCHROME_P450"/>
    <property type="match status" value="1"/>
</dbReference>
<evidence type="ECO:0000256" key="12">
    <source>
        <dbReference type="ARBA" id="ARBA00023136"/>
    </source>
</evidence>
<evidence type="ECO:0000256" key="2">
    <source>
        <dbReference type="ARBA" id="ARBA00004174"/>
    </source>
</evidence>
<dbReference type="PANTHER" id="PTHR24292">
    <property type="entry name" value="CYTOCHROME P450"/>
    <property type="match status" value="1"/>
</dbReference>
<evidence type="ECO:0000256" key="10">
    <source>
        <dbReference type="ARBA" id="ARBA00023004"/>
    </source>
</evidence>
<feature type="binding site" description="axial binding residue" evidence="13">
    <location>
        <position position="446"/>
    </location>
    <ligand>
        <name>heme</name>
        <dbReference type="ChEBI" id="CHEBI:30413"/>
    </ligand>
    <ligandPart>
        <name>Fe</name>
        <dbReference type="ChEBI" id="CHEBI:18248"/>
    </ligandPart>
</feature>
<dbReference type="Proteomes" id="UP001566132">
    <property type="component" value="Unassembled WGS sequence"/>
</dbReference>
<keyword evidence="7" id="KW-0256">Endoplasmic reticulum</keyword>
<dbReference type="FunFam" id="1.10.630.10:FF:000042">
    <property type="entry name" value="Cytochrome P450"/>
    <property type="match status" value="1"/>
</dbReference>
<comment type="cofactor">
    <cofactor evidence="1 13">
        <name>heme</name>
        <dbReference type="ChEBI" id="CHEBI:30413"/>
    </cofactor>
</comment>
<dbReference type="GO" id="GO:0005789">
    <property type="term" value="C:endoplasmic reticulum membrane"/>
    <property type="evidence" value="ECO:0007669"/>
    <property type="project" value="UniProtKB-SubCell"/>
</dbReference>
<gene>
    <name evidence="15" type="ORF">ABEB36_004400</name>
</gene>
<evidence type="ECO:0000256" key="9">
    <source>
        <dbReference type="ARBA" id="ARBA00023002"/>
    </source>
</evidence>
<evidence type="ECO:0000256" key="8">
    <source>
        <dbReference type="ARBA" id="ARBA00022848"/>
    </source>
</evidence>
<dbReference type="PANTHER" id="PTHR24292:SF100">
    <property type="entry name" value="CYTOCHROME P450 6A16, ISOFORM B-RELATED"/>
    <property type="match status" value="1"/>
</dbReference>
<dbReference type="EMBL" id="JBDJPC010000003">
    <property type="protein sequence ID" value="KAL1509699.1"/>
    <property type="molecule type" value="Genomic_DNA"/>
</dbReference>
<keyword evidence="5 13" id="KW-0349">Heme</keyword>
<reference evidence="15 16" key="1">
    <citation type="submission" date="2024-05" db="EMBL/GenBank/DDBJ databases">
        <title>Genetic variation in Jamaican populations of the coffee berry borer (Hypothenemus hampei).</title>
        <authorList>
            <person name="Errbii M."/>
            <person name="Myrie A."/>
        </authorList>
    </citation>
    <scope>NUCLEOTIDE SEQUENCE [LARGE SCALE GENOMIC DNA]</scope>
    <source>
        <strain evidence="15">JA-Hopewell-2020-01-JO</strain>
        <tissue evidence="15">Whole body</tissue>
    </source>
</reference>
<accession>A0ABD1F385</accession>
<comment type="subcellular location">
    <subcellularLocation>
        <location evidence="3">Endoplasmic reticulum membrane</location>
        <topology evidence="3">Peripheral membrane protein</topology>
    </subcellularLocation>
    <subcellularLocation>
        <location evidence="2">Microsome membrane</location>
        <topology evidence="2">Peripheral membrane protein</topology>
    </subcellularLocation>
</comment>
<dbReference type="PRINTS" id="PR00463">
    <property type="entry name" value="EP450I"/>
</dbReference>
<evidence type="ECO:0008006" key="17">
    <source>
        <dbReference type="Google" id="ProtNLM"/>
    </source>
</evidence>
<dbReference type="Pfam" id="PF00067">
    <property type="entry name" value="p450"/>
    <property type="match status" value="1"/>
</dbReference>
<keyword evidence="6 13" id="KW-0479">Metal-binding</keyword>
<dbReference type="InterPro" id="IPR017972">
    <property type="entry name" value="Cyt_P450_CS"/>
</dbReference>
<dbReference type="Gene3D" id="1.10.630.10">
    <property type="entry name" value="Cytochrome P450"/>
    <property type="match status" value="1"/>
</dbReference>
<evidence type="ECO:0000256" key="5">
    <source>
        <dbReference type="ARBA" id="ARBA00022617"/>
    </source>
</evidence>
<evidence type="ECO:0000256" key="4">
    <source>
        <dbReference type="ARBA" id="ARBA00010617"/>
    </source>
</evidence>
<evidence type="ECO:0000313" key="16">
    <source>
        <dbReference type="Proteomes" id="UP001566132"/>
    </source>
</evidence>
<evidence type="ECO:0000256" key="7">
    <source>
        <dbReference type="ARBA" id="ARBA00022824"/>
    </source>
</evidence>
<dbReference type="AlphaFoldDB" id="A0ABD1F385"/>
<proteinExistence type="inferred from homology"/>
<keyword evidence="8" id="KW-0492">Microsome</keyword>
<keyword evidence="16" id="KW-1185">Reference proteome</keyword>
<evidence type="ECO:0000313" key="15">
    <source>
        <dbReference type="EMBL" id="KAL1509699.1"/>
    </source>
</evidence>
<keyword evidence="10 13" id="KW-0408">Iron</keyword>
<evidence type="ECO:0000256" key="14">
    <source>
        <dbReference type="RuleBase" id="RU000461"/>
    </source>
</evidence>
<dbReference type="GO" id="GO:0004497">
    <property type="term" value="F:monooxygenase activity"/>
    <property type="evidence" value="ECO:0007669"/>
    <property type="project" value="UniProtKB-KW"/>
</dbReference>
<sequence>MAILTTLLILGVLIVFYYIFAKWKQQFWKRNGVPQLKPNILFGDTLLLTSGKTSVKDFYKDIYFNNKAKGQKFVGIYHALLPEIVITDAALCKRIMKQDFEYFTSHGLFHHKTNILTMHLFNLEGEEWKLRRTKLTPMFTSSKMKMMFDAFVIKSEQLFSVVNKCGINEAINAKDFLRRFTTDIIAYTAFGLDLDTLNKPQHEFREIGEESFKPRLLNFALEKIFSRNFLGNIGYQALPSRMVQYYSKVIKETLNYRETSGIERKDFIQLMLQLKHHGKIDDGMNENQKIQHFLSDKEIIAETFLMYLAGFETSSSTMTFALYELAMNQEIQNKLRGEVKEVIAKHGGLTYEAVIEMEYLDRVVKETLRKYPILTVIPRECTRDYKIPNTNAFIRKGTSVQIPCIALQMDPEFYPNPEIFDPERFSNKNKLNDAPWIPFGDGPRQCIGMRFGTLQTKMGIITLIKNFRIFLDKSMNPPLQTCKALILYSFEEDLKLKIEKV</sequence>
<dbReference type="InterPro" id="IPR050476">
    <property type="entry name" value="Insect_CytP450_Detox"/>
</dbReference>
<evidence type="ECO:0000256" key="1">
    <source>
        <dbReference type="ARBA" id="ARBA00001971"/>
    </source>
</evidence>
<comment type="similarity">
    <text evidence="4 14">Belongs to the cytochrome P450 family.</text>
</comment>
<evidence type="ECO:0000256" key="11">
    <source>
        <dbReference type="ARBA" id="ARBA00023033"/>
    </source>
</evidence>
<dbReference type="PRINTS" id="PR00385">
    <property type="entry name" value="P450"/>
</dbReference>
<evidence type="ECO:0000256" key="13">
    <source>
        <dbReference type="PIRSR" id="PIRSR602401-1"/>
    </source>
</evidence>
<dbReference type="SUPFAM" id="SSF48264">
    <property type="entry name" value="Cytochrome P450"/>
    <property type="match status" value="1"/>
</dbReference>
<keyword evidence="9 14" id="KW-0560">Oxidoreductase</keyword>
<organism evidence="15 16">
    <name type="scientific">Hypothenemus hampei</name>
    <name type="common">Coffee berry borer</name>
    <dbReference type="NCBI Taxonomy" id="57062"/>
    <lineage>
        <taxon>Eukaryota</taxon>
        <taxon>Metazoa</taxon>
        <taxon>Ecdysozoa</taxon>
        <taxon>Arthropoda</taxon>
        <taxon>Hexapoda</taxon>
        <taxon>Insecta</taxon>
        <taxon>Pterygota</taxon>
        <taxon>Neoptera</taxon>
        <taxon>Endopterygota</taxon>
        <taxon>Coleoptera</taxon>
        <taxon>Polyphaga</taxon>
        <taxon>Cucujiformia</taxon>
        <taxon>Curculionidae</taxon>
        <taxon>Scolytinae</taxon>
        <taxon>Hypothenemus</taxon>
    </lineage>
</organism>
<dbReference type="CDD" id="cd11056">
    <property type="entry name" value="CYP6-like"/>
    <property type="match status" value="1"/>
</dbReference>
<comment type="caution">
    <text evidence="15">The sequence shown here is derived from an EMBL/GenBank/DDBJ whole genome shotgun (WGS) entry which is preliminary data.</text>
</comment>
<dbReference type="InterPro" id="IPR001128">
    <property type="entry name" value="Cyt_P450"/>
</dbReference>
<evidence type="ECO:0000256" key="6">
    <source>
        <dbReference type="ARBA" id="ARBA00022723"/>
    </source>
</evidence>
<dbReference type="InterPro" id="IPR036396">
    <property type="entry name" value="Cyt_P450_sf"/>
</dbReference>
<keyword evidence="11 14" id="KW-0503">Monooxygenase</keyword>
<dbReference type="InterPro" id="IPR002401">
    <property type="entry name" value="Cyt_P450_E_grp-I"/>
</dbReference>